<dbReference type="NCBIfam" id="NF006821">
    <property type="entry name" value="PRK09344.1-3"/>
    <property type="match status" value="1"/>
</dbReference>
<dbReference type="NCBIfam" id="TIGR00224">
    <property type="entry name" value="pckA"/>
    <property type="match status" value="1"/>
</dbReference>
<dbReference type="FunFam" id="3.40.449.10:FF:000002">
    <property type="entry name" value="Phosphoenolpyruvate carboxykinase [ATP]"/>
    <property type="match status" value="1"/>
</dbReference>
<reference evidence="12" key="1">
    <citation type="journal article" date="2017" name="Nucleic Acids Res.">
        <title>Proteogenomics produces comprehensive and highly accurate protein-coding gene annotation in a complete genome assembly of Malassezia sympodialis.</title>
        <authorList>
            <person name="Zhu Y."/>
            <person name="Engstroem P.G."/>
            <person name="Tellgren-Roth C."/>
            <person name="Baudo C.D."/>
            <person name="Kennell J.C."/>
            <person name="Sun S."/>
            <person name="Billmyre R.B."/>
            <person name="Schroeder M.S."/>
            <person name="Andersson A."/>
            <person name="Holm T."/>
            <person name="Sigurgeirsson B."/>
            <person name="Wu G."/>
            <person name="Sankaranarayanan S.R."/>
            <person name="Siddharthan R."/>
            <person name="Sanyal K."/>
            <person name="Lundeberg J."/>
            <person name="Nystedt B."/>
            <person name="Boekhout T."/>
            <person name="Dawson T.L. Jr."/>
            <person name="Heitman J."/>
            <person name="Scheynius A."/>
            <person name="Lehtioe J."/>
        </authorList>
    </citation>
    <scope>NUCLEOTIDE SEQUENCE [LARGE SCALE GENOMIC DNA]</scope>
    <source>
        <strain evidence="12">ATCC 42132</strain>
    </source>
</reference>
<dbReference type="FunFam" id="2.170.8.10:FF:000001">
    <property type="entry name" value="Phosphoenolpyruvate carboxykinase (ATP)"/>
    <property type="match status" value="1"/>
</dbReference>
<dbReference type="HAMAP" id="MF_00453">
    <property type="entry name" value="PEPCK_ATP"/>
    <property type="match status" value="1"/>
</dbReference>
<keyword evidence="11" id="KW-0670">Pyruvate</keyword>
<dbReference type="STRING" id="1230383.A0A1M8A2X5"/>
<dbReference type="OrthoDB" id="184182at2759"/>
<dbReference type="GO" id="GO:0016301">
    <property type="term" value="F:kinase activity"/>
    <property type="evidence" value="ECO:0007669"/>
    <property type="project" value="UniProtKB-KW"/>
</dbReference>
<dbReference type="SUPFAM" id="SSF68923">
    <property type="entry name" value="PEP carboxykinase N-terminal domain"/>
    <property type="match status" value="1"/>
</dbReference>
<dbReference type="Gene3D" id="3.40.449.10">
    <property type="entry name" value="Phosphoenolpyruvate Carboxykinase, domain 1"/>
    <property type="match status" value="1"/>
</dbReference>
<accession>A0A1M8A2X5</accession>
<dbReference type="InterPro" id="IPR008210">
    <property type="entry name" value="PEP_carboxykinase_N"/>
</dbReference>
<keyword evidence="7" id="KW-0210">Decarboxylase</keyword>
<evidence type="ECO:0000256" key="7">
    <source>
        <dbReference type="ARBA" id="ARBA00022793"/>
    </source>
</evidence>
<dbReference type="EC" id="4.1.1.49" evidence="3"/>
<sequence length="557" mass="62343">MTSPGNHHDELPNHNEATPLVGMDIRMFSDAGFDMDRVSLKRNMSVAELYEEAIRKEGAVISSSGALINFSGKKTGRSPKDKRIVYEETSKDHIWWGPVNIKLDEHTFEINRERAIDYLNTREDIYVFDGFAGWEPRYRIKVRVICARAYHALFMHNMLIRPTREELEHFGEPDFIIYNAGQFPANRFTTGMTSSTSVEINFKRREMVILGTEYAGEMKKGIFSVMHYLMPVKYGQLSLHSSANQGEKGDVSVFFGLSGTGKTTLSADPSRMLIGDDEHVWSDHGVFNIEGGCYAKCIGLNAEKEPEIFEAIRFGSILENVTYDKDTREPDYDDASITENTRCAYPIHYIPHAKIPCIADAQPSNVIMLTCDAFGVLPPVSKLTSEQAQYHFIAGYTSKTPGTEDGVVEPSPTFSTCYGQPFIVLPPQRYATMLAERMSHVKCNAWLVNTGWTGGKFGVGRRCPLKYTRAILDAIHDGSLANAEFEVFAPGVFDLQVPKAVNQVPTELLDPSKAWSDKAAFEAELKKLAGMFSDAFVKYEKEVKPEVLRAGPSTKRA</sequence>
<dbReference type="InterPro" id="IPR015994">
    <property type="entry name" value="PEPCK_ATP_CS"/>
</dbReference>
<dbReference type="NCBIfam" id="NF006820">
    <property type="entry name" value="PRK09344.1-2"/>
    <property type="match status" value="1"/>
</dbReference>
<dbReference type="EMBL" id="LT671822">
    <property type="protein sequence ID" value="SHO76697.1"/>
    <property type="molecule type" value="Genomic_DNA"/>
</dbReference>
<dbReference type="SUPFAM" id="SSF53795">
    <property type="entry name" value="PEP carboxykinase-like"/>
    <property type="match status" value="1"/>
</dbReference>
<dbReference type="Pfam" id="PF01293">
    <property type="entry name" value="PEPCK_ATP"/>
    <property type="match status" value="1"/>
</dbReference>
<evidence type="ECO:0000256" key="1">
    <source>
        <dbReference type="ARBA" id="ARBA00004742"/>
    </source>
</evidence>
<keyword evidence="6" id="KW-0547">Nucleotide-binding</keyword>
<evidence type="ECO:0000256" key="2">
    <source>
        <dbReference type="ARBA" id="ARBA00006052"/>
    </source>
</evidence>
<name>A0A1M8A2X5_MALS4</name>
<dbReference type="InterPro" id="IPR013035">
    <property type="entry name" value="PEP_carboxykinase_C"/>
</dbReference>
<keyword evidence="5" id="KW-0312">Gluconeogenesis</keyword>
<evidence type="ECO:0000256" key="4">
    <source>
        <dbReference type="ARBA" id="ARBA00021932"/>
    </source>
</evidence>
<keyword evidence="9" id="KW-0456">Lyase</keyword>
<evidence type="ECO:0000256" key="6">
    <source>
        <dbReference type="ARBA" id="ARBA00022741"/>
    </source>
</evidence>
<dbReference type="GO" id="GO:0006094">
    <property type="term" value="P:gluconeogenesis"/>
    <property type="evidence" value="ECO:0007669"/>
    <property type="project" value="UniProtKB-UniPathway"/>
</dbReference>
<organism evidence="11 12">
    <name type="scientific">Malassezia sympodialis (strain ATCC 42132)</name>
    <name type="common">Atopic eczema-associated yeast</name>
    <dbReference type="NCBI Taxonomy" id="1230383"/>
    <lineage>
        <taxon>Eukaryota</taxon>
        <taxon>Fungi</taxon>
        <taxon>Dikarya</taxon>
        <taxon>Basidiomycota</taxon>
        <taxon>Ustilaginomycotina</taxon>
        <taxon>Malasseziomycetes</taxon>
        <taxon>Malasseziales</taxon>
        <taxon>Malasseziaceae</taxon>
        <taxon>Malassezia</taxon>
    </lineage>
</organism>
<comment type="catalytic activity">
    <reaction evidence="10">
        <text>oxaloacetate + ATP = phosphoenolpyruvate + ADP + CO2</text>
        <dbReference type="Rhea" id="RHEA:18617"/>
        <dbReference type="ChEBI" id="CHEBI:16452"/>
        <dbReference type="ChEBI" id="CHEBI:16526"/>
        <dbReference type="ChEBI" id="CHEBI:30616"/>
        <dbReference type="ChEBI" id="CHEBI:58702"/>
        <dbReference type="ChEBI" id="CHEBI:456216"/>
        <dbReference type="EC" id="4.1.1.49"/>
    </reaction>
</comment>
<dbReference type="AlphaFoldDB" id="A0A1M8A2X5"/>
<dbReference type="PANTHER" id="PTHR30031:SF0">
    <property type="entry name" value="PHOSPHOENOLPYRUVATE CARBOXYKINASE (ATP)"/>
    <property type="match status" value="1"/>
</dbReference>
<keyword evidence="11" id="KW-0808">Transferase</keyword>
<dbReference type="InterPro" id="IPR001272">
    <property type="entry name" value="PEP_carboxykinase_ATP"/>
</dbReference>
<dbReference type="UniPathway" id="UPA00138"/>
<dbReference type="PROSITE" id="PS00532">
    <property type="entry name" value="PEPCK_ATP"/>
    <property type="match status" value="1"/>
</dbReference>
<dbReference type="Gene3D" id="2.170.8.10">
    <property type="entry name" value="Phosphoenolpyruvate Carboxykinase, domain 2"/>
    <property type="match status" value="1"/>
</dbReference>
<gene>
    <name evidence="11" type="primary">PCK1</name>
    <name evidence="11" type="ORF">MSYG_1035</name>
</gene>
<comment type="similarity">
    <text evidence="2">Belongs to the phosphoenolpyruvate carboxykinase (ATP) family.</text>
</comment>
<keyword evidence="12" id="KW-1185">Reference proteome</keyword>
<keyword evidence="11" id="KW-0418">Kinase</keyword>
<dbReference type="GO" id="GO:0004612">
    <property type="term" value="F:phosphoenolpyruvate carboxykinase (ATP) activity"/>
    <property type="evidence" value="ECO:0007669"/>
    <property type="project" value="UniProtKB-EC"/>
</dbReference>
<evidence type="ECO:0000256" key="5">
    <source>
        <dbReference type="ARBA" id="ARBA00022432"/>
    </source>
</evidence>
<evidence type="ECO:0000256" key="3">
    <source>
        <dbReference type="ARBA" id="ARBA00012363"/>
    </source>
</evidence>
<comment type="pathway">
    <text evidence="1">Carbohydrate biosynthesis; gluconeogenesis.</text>
</comment>
<keyword evidence="8" id="KW-0067">ATP-binding</keyword>
<dbReference type="Proteomes" id="UP000186303">
    <property type="component" value="Chromosome 2"/>
</dbReference>
<dbReference type="VEuPathDB" id="FungiDB:MSYG_1035"/>
<evidence type="ECO:0000256" key="9">
    <source>
        <dbReference type="ARBA" id="ARBA00023239"/>
    </source>
</evidence>
<evidence type="ECO:0000313" key="11">
    <source>
        <dbReference type="EMBL" id="SHO76697.1"/>
    </source>
</evidence>
<dbReference type="OMA" id="MRYAGEM"/>
<proteinExistence type="inferred from homology"/>
<dbReference type="CDD" id="cd00484">
    <property type="entry name" value="PEPCK_ATP"/>
    <property type="match status" value="1"/>
</dbReference>
<dbReference type="PIRSF" id="PIRSF006294">
    <property type="entry name" value="PEP_crbxkin"/>
    <property type="match status" value="1"/>
</dbReference>
<dbReference type="GO" id="GO:0005524">
    <property type="term" value="F:ATP binding"/>
    <property type="evidence" value="ECO:0007669"/>
    <property type="project" value="UniProtKB-KW"/>
</dbReference>
<dbReference type="Gene3D" id="3.90.228.20">
    <property type="match status" value="1"/>
</dbReference>
<protein>
    <recommendedName>
        <fullName evidence="4">Phosphoenolpyruvate carboxykinase (ATP)</fullName>
        <ecNumber evidence="3">4.1.1.49</ecNumber>
    </recommendedName>
</protein>
<evidence type="ECO:0000256" key="8">
    <source>
        <dbReference type="ARBA" id="ARBA00022840"/>
    </source>
</evidence>
<evidence type="ECO:0000313" key="12">
    <source>
        <dbReference type="Proteomes" id="UP000186303"/>
    </source>
</evidence>
<dbReference type="PANTHER" id="PTHR30031">
    <property type="entry name" value="PHOSPHOENOLPYRUVATE CARBOXYKINASE ATP"/>
    <property type="match status" value="1"/>
</dbReference>
<evidence type="ECO:0000256" key="10">
    <source>
        <dbReference type="ARBA" id="ARBA00047371"/>
    </source>
</evidence>
<dbReference type="GO" id="GO:0005829">
    <property type="term" value="C:cytosol"/>
    <property type="evidence" value="ECO:0007669"/>
    <property type="project" value="TreeGrafter"/>
</dbReference>